<accession>A0A6P1BLQ0</accession>
<gene>
    <name evidence="1" type="ORF">FNJ47_25700</name>
</gene>
<comment type="caution">
    <text evidence="1">The sequence shown here is derived from an EMBL/GenBank/DDBJ whole genome shotgun (WGS) entry which is preliminary data.</text>
</comment>
<dbReference type="Proteomes" id="UP000468531">
    <property type="component" value="Unassembled WGS sequence"/>
</dbReference>
<keyword evidence="2" id="KW-1185">Reference proteome</keyword>
<sequence>MVLLAEMDLPGAVEVAGFDMAVGSKSILTNGNFLMISMRIEGVICQDALNLKISKLTPRGLILDRPSFACDRKGDRAIAECHD</sequence>
<name>A0A6P1BLQ0_9BRAD</name>
<evidence type="ECO:0000313" key="1">
    <source>
        <dbReference type="EMBL" id="NEU99129.1"/>
    </source>
</evidence>
<proteinExistence type="predicted"/>
<dbReference type="RefSeq" id="WP_163158053.1">
    <property type="nucleotide sequence ID" value="NZ_VKHP01000118.1"/>
</dbReference>
<dbReference type="AlphaFoldDB" id="A0A6P1BLQ0"/>
<organism evidence="1 2">
    <name type="scientific">Bradyrhizobium uaiense</name>
    <dbReference type="NCBI Taxonomy" id="2594946"/>
    <lineage>
        <taxon>Bacteria</taxon>
        <taxon>Pseudomonadati</taxon>
        <taxon>Pseudomonadota</taxon>
        <taxon>Alphaproteobacteria</taxon>
        <taxon>Hyphomicrobiales</taxon>
        <taxon>Nitrobacteraceae</taxon>
        <taxon>Bradyrhizobium</taxon>
    </lineage>
</organism>
<dbReference type="EMBL" id="VKHP01000118">
    <property type="protein sequence ID" value="NEU99129.1"/>
    <property type="molecule type" value="Genomic_DNA"/>
</dbReference>
<protein>
    <submittedName>
        <fullName evidence="1">Uncharacterized protein</fullName>
    </submittedName>
</protein>
<reference evidence="1 2" key="1">
    <citation type="journal article" date="2020" name="Arch. Microbiol.">
        <title>Bradyrhizobium uaiense sp. nov., a new highly efficient cowpea symbiont.</title>
        <authorList>
            <person name="Cabral Michel D."/>
            <person name="Azarias Guimaraes A."/>
            <person name="Martins da Costa E."/>
            <person name="Soares de Carvalho T."/>
            <person name="Balsanelli E."/>
            <person name="Willems A."/>
            <person name="Maltempi de Souza E."/>
            <person name="de Souza Moreira F.M."/>
        </authorList>
    </citation>
    <scope>NUCLEOTIDE SEQUENCE [LARGE SCALE GENOMIC DNA]</scope>
    <source>
        <strain evidence="1 2">UFLA 03-164</strain>
    </source>
</reference>
<evidence type="ECO:0000313" key="2">
    <source>
        <dbReference type="Proteomes" id="UP000468531"/>
    </source>
</evidence>